<name>A0A0R3BR10_9BRAD</name>
<reference evidence="1 2" key="1">
    <citation type="submission" date="2019-12" db="EMBL/GenBank/DDBJ databases">
        <title>Draft genome sequences Bradyrhizobium cajani AMBPC1010, Bradyrhizobium pachyrhizi AMBPC1040 and Bradyrhizobium yuanmingense ALSPC3051, three plant growth promoting strains isolated from nodules of Cajanus cajan L. in Dominican Republic.</title>
        <authorList>
            <person name="Flores-Felix J.D."/>
            <person name="Araujo J."/>
            <person name="Diaz-Alcantara C."/>
            <person name="Gonzalez-Andres F."/>
            <person name="Velazquez E."/>
        </authorList>
    </citation>
    <scope>NUCLEOTIDE SEQUENCE [LARGE SCALE GENOMIC DNA]</scope>
    <source>
        <strain evidence="1 2">1040</strain>
    </source>
</reference>
<dbReference type="EMBL" id="WQNF01000019">
    <property type="protein sequence ID" value="MVT68233.1"/>
    <property type="molecule type" value="Genomic_DNA"/>
</dbReference>
<proteinExistence type="predicted"/>
<dbReference type="RefSeq" id="WP_038377182.1">
    <property type="nucleotide sequence ID" value="NZ_CP121667.1"/>
</dbReference>
<organism evidence="1 2">
    <name type="scientific">Bradyrhizobium pachyrhizi</name>
    <dbReference type="NCBI Taxonomy" id="280333"/>
    <lineage>
        <taxon>Bacteria</taxon>
        <taxon>Pseudomonadati</taxon>
        <taxon>Pseudomonadota</taxon>
        <taxon>Alphaproteobacteria</taxon>
        <taxon>Hyphomicrobiales</taxon>
        <taxon>Nitrobacteraceae</taxon>
        <taxon>Bradyrhizobium</taxon>
    </lineage>
</organism>
<comment type="caution">
    <text evidence="1">The sequence shown here is derived from an EMBL/GenBank/DDBJ whole genome shotgun (WGS) entry which is preliminary data.</text>
</comment>
<evidence type="ECO:0000313" key="2">
    <source>
        <dbReference type="Proteomes" id="UP000436468"/>
    </source>
</evidence>
<dbReference type="Proteomes" id="UP000436468">
    <property type="component" value="Unassembled WGS sequence"/>
</dbReference>
<gene>
    <name evidence="1" type="ORF">GPL21_24355</name>
</gene>
<protein>
    <submittedName>
        <fullName evidence="1">Uncharacterized protein</fullName>
    </submittedName>
</protein>
<keyword evidence="2" id="KW-1185">Reference proteome</keyword>
<sequence>MTMTMSKIDKDADQIDHKTCRYICDAVGERLQQSMRPEPALSSRLQQLLDEMQRREGDRH</sequence>
<accession>A0A0R3BR10</accession>
<dbReference type="AlphaFoldDB" id="A0A0R3BR10"/>
<evidence type="ECO:0000313" key="1">
    <source>
        <dbReference type="EMBL" id="MVT68233.1"/>
    </source>
</evidence>